<evidence type="ECO:0000256" key="1">
    <source>
        <dbReference type="SAM" id="MobiDB-lite"/>
    </source>
</evidence>
<dbReference type="EMBL" id="CAJHNH020001087">
    <property type="protein sequence ID" value="CAG5121429.1"/>
    <property type="molecule type" value="Genomic_DNA"/>
</dbReference>
<dbReference type="SUPFAM" id="SSF46934">
    <property type="entry name" value="UBA-like"/>
    <property type="match status" value="1"/>
</dbReference>
<protein>
    <recommendedName>
        <fullName evidence="2">UBA domain-containing protein</fullName>
    </recommendedName>
</protein>
<proteinExistence type="predicted"/>
<evidence type="ECO:0000259" key="2">
    <source>
        <dbReference type="PROSITE" id="PS50030"/>
    </source>
</evidence>
<evidence type="ECO:0000313" key="4">
    <source>
        <dbReference type="Proteomes" id="UP000678393"/>
    </source>
</evidence>
<dbReference type="InterPro" id="IPR009060">
    <property type="entry name" value="UBA-like_sf"/>
</dbReference>
<dbReference type="Proteomes" id="UP000678393">
    <property type="component" value="Unassembled WGS sequence"/>
</dbReference>
<dbReference type="AlphaFoldDB" id="A0A8S3YXG6"/>
<feature type="region of interest" description="Disordered" evidence="1">
    <location>
        <begin position="77"/>
        <end position="117"/>
    </location>
</feature>
<feature type="domain" description="UBA" evidence="2">
    <location>
        <begin position="35"/>
        <end position="78"/>
    </location>
</feature>
<organism evidence="3 4">
    <name type="scientific">Candidula unifasciata</name>
    <dbReference type="NCBI Taxonomy" id="100452"/>
    <lineage>
        <taxon>Eukaryota</taxon>
        <taxon>Metazoa</taxon>
        <taxon>Spiralia</taxon>
        <taxon>Lophotrochozoa</taxon>
        <taxon>Mollusca</taxon>
        <taxon>Gastropoda</taxon>
        <taxon>Heterobranchia</taxon>
        <taxon>Euthyneura</taxon>
        <taxon>Panpulmonata</taxon>
        <taxon>Eupulmonata</taxon>
        <taxon>Stylommatophora</taxon>
        <taxon>Helicina</taxon>
        <taxon>Helicoidea</taxon>
        <taxon>Geomitridae</taxon>
        <taxon>Candidula</taxon>
    </lineage>
</organism>
<dbReference type="PROSITE" id="PS50030">
    <property type="entry name" value="UBA"/>
    <property type="match status" value="1"/>
</dbReference>
<name>A0A8S3YXG6_9EUPU</name>
<dbReference type="Gene3D" id="1.10.8.10">
    <property type="entry name" value="DNA helicase RuvA subunit, C-terminal domain"/>
    <property type="match status" value="1"/>
</dbReference>
<feature type="non-terminal residue" evidence="3">
    <location>
        <position position="1"/>
    </location>
</feature>
<reference evidence="3" key="1">
    <citation type="submission" date="2021-04" db="EMBL/GenBank/DDBJ databases">
        <authorList>
            <consortium name="Molecular Ecology Group"/>
        </authorList>
    </citation>
    <scope>NUCLEOTIDE SEQUENCE</scope>
</reference>
<gene>
    <name evidence="3" type="ORF">CUNI_LOCUS6987</name>
</gene>
<dbReference type="InterPro" id="IPR015940">
    <property type="entry name" value="UBA"/>
</dbReference>
<sequence>QKNCEEIEILLKIFPDQVTVDECMTALEGTQWDVSKATKYLQLKKLLSLGMADVHRCKEALSATGWDLQSAAEALLESTRTSGASSSSSSSSSRGSPAKSGMLTSHHRPTSPEVLDV</sequence>
<keyword evidence="4" id="KW-1185">Reference proteome</keyword>
<dbReference type="OrthoDB" id="6288139at2759"/>
<feature type="compositionally biased region" description="Low complexity" evidence="1">
    <location>
        <begin position="78"/>
        <end position="96"/>
    </location>
</feature>
<dbReference type="SMART" id="SM00165">
    <property type="entry name" value="UBA"/>
    <property type="match status" value="1"/>
</dbReference>
<evidence type="ECO:0000313" key="3">
    <source>
        <dbReference type="EMBL" id="CAG5121429.1"/>
    </source>
</evidence>
<accession>A0A8S3YXG6</accession>
<comment type="caution">
    <text evidence="3">The sequence shown here is derived from an EMBL/GenBank/DDBJ whole genome shotgun (WGS) entry which is preliminary data.</text>
</comment>